<reference evidence="7" key="1">
    <citation type="journal article" date="2024" name="IScience">
        <title>Strigolactones Initiate the Formation of Haustorium-like Structures in Castilleja.</title>
        <authorList>
            <person name="Buerger M."/>
            <person name="Peterson D."/>
            <person name="Chory J."/>
        </authorList>
    </citation>
    <scope>NUCLEOTIDE SEQUENCE [LARGE SCALE GENOMIC DNA]</scope>
</reference>
<comment type="similarity">
    <text evidence="3">Belongs to the GRF family.</text>
</comment>
<dbReference type="PANTHER" id="PTHR31602">
    <property type="entry name" value="GROWTH-REGULATING FACTOR 5"/>
    <property type="match status" value="1"/>
</dbReference>
<gene>
    <name evidence="6" type="ORF">CASFOL_039971</name>
</gene>
<dbReference type="GO" id="GO:0005524">
    <property type="term" value="F:ATP binding"/>
    <property type="evidence" value="ECO:0007669"/>
    <property type="project" value="UniProtKB-UniRule"/>
</dbReference>
<feature type="domain" description="WRC" evidence="5">
    <location>
        <begin position="20"/>
        <end position="65"/>
    </location>
</feature>
<proteinExistence type="inferred from homology"/>
<evidence type="ECO:0000313" key="7">
    <source>
        <dbReference type="Proteomes" id="UP001632038"/>
    </source>
</evidence>
<protein>
    <recommendedName>
        <fullName evidence="3">Growth-regulating factor</fullName>
    </recommendedName>
</protein>
<keyword evidence="3" id="KW-0804">Transcription</keyword>
<evidence type="ECO:0000313" key="6">
    <source>
        <dbReference type="EMBL" id="KAL3616581.1"/>
    </source>
</evidence>
<dbReference type="Proteomes" id="UP001632038">
    <property type="component" value="Unassembled WGS sequence"/>
</dbReference>
<name>A0ABD3BGP2_9LAMI</name>
<dbReference type="PANTHER" id="PTHR31602:SF8">
    <property type="entry name" value="GROWTH-REGULATING FACTOR 5"/>
    <property type="match status" value="1"/>
</dbReference>
<comment type="caution">
    <text evidence="2">Lacks conserved residue(s) required for the propagation of feature annotation.</text>
</comment>
<comment type="domain">
    <text evidence="3">The QLQ domain and WRC domain may be involved in protein-protein interaction and DNA-binding, respectively.</text>
</comment>
<keyword evidence="3" id="KW-0805">Transcription regulation</keyword>
<comment type="subcellular location">
    <subcellularLocation>
        <location evidence="3">Nucleus</location>
    </subcellularLocation>
</comment>
<organism evidence="6 7">
    <name type="scientific">Castilleja foliolosa</name>
    <dbReference type="NCBI Taxonomy" id="1961234"/>
    <lineage>
        <taxon>Eukaryota</taxon>
        <taxon>Viridiplantae</taxon>
        <taxon>Streptophyta</taxon>
        <taxon>Embryophyta</taxon>
        <taxon>Tracheophyta</taxon>
        <taxon>Spermatophyta</taxon>
        <taxon>Magnoliopsida</taxon>
        <taxon>eudicotyledons</taxon>
        <taxon>Gunneridae</taxon>
        <taxon>Pentapetalae</taxon>
        <taxon>asterids</taxon>
        <taxon>lamiids</taxon>
        <taxon>Lamiales</taxon>
        <taxon>Orobanchaceae</taxon>
        <taxon>Pedicularideae</taxon>
        <taxon>Castillejinae</taxon>
        <taxon>Castilleja</taxon>
    </lineage>
</organism>
<keyword evidence="1 3" id="KW-0539">Nucleus</keyword>
<feature type="region of interest" description="Disordered" evidence="4">
    <location>
        <begin position="1"/>
        <end position="30"/>
    </location>
</feature>
<evidence type="ECO:0000256" key="3">
    <source>
        <dbReference type="RuleBase" id="RU367127"/>
    </source>
</evidence>
<dbReference type="EMBL" id="JAVIJP010000092">
    <property type="protein sequence ID" value="KAL3616581.1"/>
    <property type="molecule type" value="Genomic_DNA"/>
</dbReference>
<keyword evidence="7" id="KW-1185">Reference proteome</keyword>
<comment type="caution">
    <text evidence="6">The sequence shown here is derived from an EMBL/GenBank/DDBJ whole genome shotgun (WGS) entry which is preliminary data.</text>
</comment>
<dbReference type="InterPro" id="IPR031137">
    <property type="entry name" value="GRF"/>
</dbReference>
<feature type="compositionally biased region" description="Basic and acidic residues" evidence="4">
    <location>
        <begin position="12"/>
        <end position="30"/>
    </location>
</feature>
<dbReference type="Pfam" id="PF08879">
    <property type="entry name" value="WRC"/>
    <property type="match status" value="2"/>
</dbReference>
<dbReference type="PROSITE" id="PS51667">
    <property type="entry name" value="WRC"/>
    <property type="match status" value="2"/>
</dbReference>
<dbReference type="GO" id="GO:0006351">
    <property type="term" value="P:DNA-templated transcription"/>
    <property type="evidence" value="ECO:0007669"/>
    <property type="project" value="UniProtKB-UniRule"/>
</dbReference>
<dbReference type="InterPro" id="IPR014977">
    <property type="entry name" value="WRC_dom"/>
</dbReference>
<dbReference type="GO" id="GO:0005634">
    <property type="term" value="C:nucleus"/>
    <property type="evidence" value="ECO:0007669"/>
    <property type="project" value="UniProtKB-SubCell"/>
</dbReference>
<dbReference type="AlphaFoldDB" id="A0ABD3BGP2"/>
<comment type="function">
    <text evidence="3">Transcription activator.</text>
</comment>
<feature type="domain" description="WRC" evidence="5">
    <location>
        <begin position="145"/>
        <end position="189"/>
    </location>
</feature>
<accession>A0ABD3BGP2</accession>
<evidence type="ECO:0000259" key="5">
    <source>
        <dbReference type="PROSITE" id="PS51667"/>
    </source>
</evidence>
<keyword evidence="3" id="KW-0010">Activator</keyword>
<evidence type="ECO:0000256" key="4">
    <source>
        <dbReference type="SAM" id="MobiDB-lite"/>
    </source>
</evidence>
<evidence type="ECO:0000256" key="1">
    <source>
        <dbReference type="ARBA" id="ARBA00023242"/>
    </source>
</evidence>
<sequence length="240" mass="26669">MHPSIIGLSPQKPDHTSAMDPEADRCRRTDGKKWRCSKKAIPNEKYCEGHMHRGCNRGSRKLVEPKKIIPKPDNKTHVHSMVPISSVLGQSQPVINEESSSENANPRKIEYGTAKNNHPEFGSSPKSVLHCGAGEDYLGPKNVTENVPQRCKRTDGKKWQCGQEALPDEKYCQRHMHRGAKRVMSNPLSPPLRKARTSCTIITSLDNNINANTIQTSPQLVCDNNDSMSSGSSRAYTISD</sequence>
<evidence type="ECO:0000256" key="2">
    <source>
        <dbReference type="PROSITE-ProRule" id="PRU01002"/>
    </source>
</evidence>